<keyword evidence="4" id="KW-0813">Transport</keyword>
<evidence type="ECO:0000313" key="10">
    <source>
        <dbReference type="Proteomes" id="UP001211907"/>
    </source>
</evidence>
<dbReference type="Pfam" id="PF25795">
    <property type="entry name" value="TPR_XPO7"/>
    <property type="match status" value="1"/>
</dbReference>
<proteinExistence type="inferred from homology"/>
<dbReference type="AlphaFoldDB" id="A0AAD5SPM2"/>
<evidence type="ECO:0000256" key="7">
    <source>
        <dbReference type="ARBA" id="ARBA00023242"/>
    </source>
</evidence>
<evidence type="ECO:0000256" key="4">
    <source>
        <dbReference type="ARBA" id="ARBA00022448"/>
    </source>
</evidence>
<dbReference type="GO" id="GO:0005737">
    <property type="term" value="C:cytoplasm"/>
    <property type="evidence" value="ECO:0007669"/>
    <property type="project" value="UniProtKB-SubCell"/>
</dbReference>
<keyword evidence="7" id="KW-0539">Nucleus</keyword>
<protein>
    <recommendedName>
        <fullName evidence="8">Exportin-7/Ran-binding protein 17 TPR repeats domain-containing protein</fullName>
    </recommendedName>
</protein>
<evidence type="ECO:0000256" key="1">
    <source>
        <dbReference type="ARBA" id="ARBA00004123"/>
    </source>
</evidence>
<name>A0AAD5SPM2_9FUNG</name>
<sequence length="219" mass="24817">VATIPSPPHSRAFERLLEISFEIMKSFVQSRIDAVNLEDEEASDLLDDEATLTSILELVASVGRIKYQSSCEYMQTVFDVVANQYSELCGQSISGQFSSDFRQRLENVEAKLTWIVYIMGASVGARSPIQNSEEHEILDGELTGKILQLMNVDSNFVIRMREMGDTSNRSLDLALKIYIGPHMDVRQGREIYVRLGETFGIDDQNKMLNFIVQKLFVCF</sequence>
<evidence type="ECO:0000313" key="9">
    <source>
        <dbReference type="EMBL" id="KAJ3083456.1"/>
    </source>
</evidence>
<dbReference type="PANTHER" id="PTHR12596:SF2">
    <property type="entry name" value="EXPORTIN-7 ISOFORM X1"/>
    <property type="match status" value="1"/>
</dbReference>
<evidence type="ECO:0000256" key="5">
    <source>
        <dbReference type="ARBA" id="ARBA00022490"/>
    </source>
</evidence>
<dbReference type="PANTHER" id="PTHR12596">
    <property type="entry name" value="EXPORTIN 4,7-RELATED"/>
    <property type="match status" value="1"/>
</dbReference>
<dbReference type="GO" id="GO:0006611">
    <property type="term" value="P:protein export from nucleus"/>
    <property type="evidence" value="ECO:0007669"/>
    <property type="project" value="TreeGrafter"/>
</dbReference>
<dbReference type="InterPro" id="IPR044189">
    <property type="entry name" value="XPO4/7-like"/>
</dbReference>
<feature type="non-terminal residue" evidence="9">
    <location>
        <position position="219"/>
    </location>
</feature>
<reference evidence="9" key="1">
    <citation type="submission" date="2020-05" db="EMBL/GenBank/DDBJ databases">
        <title>Phylogenomic resolution of chytrid fungi.</title>
        <authorList>
            <person name="Stajich J.E."/>
            <person name="Amses K."/>
            <person name="Simmons R."/>
            <person name="Seto K."/>
            <person name="Myers J."/>
            <person name="Bonds A."/>
            <person name="Quandt C.A."/>
            <person name="Barry K."/>
            <person name="Liu P."/>
            <person name="Grigoriev I."/>
            <person name="Longcore J.E."/>
            <person name="James T.Y."/>
        </authorList>
    </citation>
    <scope>NUCLEOTIDE SEQUENCE</scope>
    <source>
        <strain evidence="9">JEL0513</strain>
    </source>
</reference>
<accession>A0AAD5SPM2</accession>
<feature type="domain" description="Exportin-7/Ran-binding protein 17 TPR repeats" evidence="8">
    <location>
        <begin position="36"/>
        <end position="216"/>
    </location>
</feature>
<dbReference type="Proteomes" id="UP001211907">
    <property type="component" value="Unassembled WGS sequence"/>
</dbReference>
<keyword evidence="10" id="KW-1185">Reference proteome</keyword>
<dbReference type="EMBL" id="JADGJH010004860">
    <property type="protein sequence ID" value="KAJ3083456.1"/>
    <property type="molecule type" value="Genomic_DNA"/>
</dbReference>
<comment type="similarity">
    <text evidence="3">Belongs to the exportin family.</text>
</comment>
<keyword evidence="6" id="KW-0653">Protein transport</keyword>
<dbReference type="GO" id="GO:0005643">
    <property type="term" value="C:nuclear pore"/>
    <property type="evidence" value="ECO:0007669"/>
    <property type="project" value="TreeGrafter"/>
</dbReference>
<gene>
    <name evidence="9" type="ORF">HK100_009457</name>
</gene>
<dbReference type="InterPro" id="IPR057947">
    <property type="entry name" value="TPR_XPO7/RBP17"/>
</dbReference>
<evidence type="ECO:0000259" key="8">
    <source>
        <dbReference type="Pfam" id="PF25795"/>
    </source>
</evidence>
<organism evidence="9 10">
    <name type="scientific">Physocladia obscura</name>
    <dbReference type="NCBI Taxonomy" id="109957"/>
    <lineage>
        <taxon>Eukaryota</taxon>
        <taxon>Fungi</taxon>
        <taxon>Fungi incertae sedis</taxon>
        <taxon>Chytridiomycota</taxon>
        <taxon>Chytridiomycota incertae sedis</taxon>
        <taxon>Chytridiomycetes</taxon>
        <taxon>Chytridiales</taxon>
        <taxon>Chytriomycetaceae</taxon>
        <taxon>Physocladia</taxon>
    </lineage>
</organism>
<evidence type="ECO:0000256" key="3">
    <source>
        <dbReference type="ARBA" id="ARBA00009466"/>
    </source>
</evidence>
<evidence type="ECO:0000256" key="6">
    <source>
        <dbReference type="ARBA" id="ARBA00022927"/>
    </source>
</evidence>
<evidence type="ECO:0000256" key="2">
    <source>
        <dbReference type="ARBA" id="ARBA00004496"/>
    </source>
</evidence>
<comment type="subcellular location">
    <subcellularLocation>
        <location evidence="2">Cytoplasm</location>
    </subcellularLocation>
    <subcellularLocation>
        <location evidence="1">Nucleus</location>
    </subcellularLocation>
</comment>
<keyword evidence="5" id="KW-0963">Cytoplasm</keyword>
<dbReference type="GO" id="GO:0005049">
    <property type="term" value="F:nuclear export signal receptor activity"/>
    <property type="evidence" value="ECO:0007669"/>
    <property type="project" value="InterPro"/>
</dbReference>
<comment type="caution">
    <text evidence="9">The sequence shown here is derived from an EMBL/GenBank/DDBJ whole genome shotgun (WGS) entry which is preliminary data.</text>
</comment>